<evidence type="ECO:0000259" key="8">
    <source>
        <dbReference type="Pfam" id="PF16822"/>
    </source>
</evidence>
<dbReference type="EMBL" id="CP134845">
    <property type="protein sequence ID" value="WNL14289.1"/>
    <property type="molecule type" value="Genomic_DNA"/>
</dbReference>
<evidence type="ECO:0000313" key="13">
    <source>
        <dbReference type="EMBL" id="WNL23987.1"/>
    </source>
</evidence>
<keyword evidence="3" id="KW-0808">Transferase</keyword>
<dbReference type="EMBL" id="CP134844">
    <property type="protein sequence ID" value="WNL12971.1"/>
    <property type="molecule type" value="Genomic_DNA"/>
</dbReference>
<feature type="transmembrane region" description="Helical" evidence="7">
    <location>
        <begin position="7"/>
        <end position="29"/>
    </location>
</feature>
<comment type="subcellular location">
    <subcellularLocation>
        <location evidence="1">Periplasm</location>
    </subcellularLocation>
</comment>
<protein>
    <recommendedName>
        <fullName evidence="8">AlgX/AlgJ SGNH hydrolase-like domain-containing protein</fullName>
    </recommendedName>
</protein>
<evidence type="ECO:0000313" key="11">
    <source>
        <dbReference type="EMBL" id="WNL19828.1"/>
    </source>
</evidence>
<accession>A0AA96CSQ3</accession>
<keyword evidence="7" id="KW-0812">Transmembrane</keyword>
<dbReference type="EMBL" id="CP134849">
    <property type="protein sequence ID" value="WNL19828.1"/>
    <property type="molecule type" value="Genomic_DNA"/>
</dbReference>
<organism evidence="10">
    <name type="scientific">Arcobacter sp. AZ-2023</name>
    <dbReference type="NCBI Taxonomy" id="3074453"/>
    <lineage>
        <taxon>Bacteria</taxon>
        <taxon>Pseudomonadati</taxon>
        <taxon>Campylobacterota</taxon>
        <taxon>Epsilonproteobacteria</taxon>
        <taxon>Campylobacterales</taxon>
        <taxon>Arcobacteraceae</taxon>
        <taxon>Arcobacter</taxon>
    </lineage>
</organism>
<evidence type="ECO:0000313" key="9">
    <source>
        <dbReference type="EMBL" id="WNL12971.1"/>
    </source>
</evidence>
<evidence type="ECO:0000256" key="4">
    <source>
        <dbReference type="ARBA" id="ARBA00022729"/>
    </source>
</evidence>
<sequence>MNKFKKLTYIWIFFGIFILFFHPMMYYFYVSKVFPKDNSVVGDLARMTYSVDLVEKRNTHVELEKKHIKYNEYLGNNTDFITIGDSFSEGASSGKNPYYQDYIASTYDVSVLNIKLFENNKNYIETVYSLLNSGQLEKLGVKYILIESVQRRSLERFAISNIDTNINNIENFSNQILDNKRNTNINLKKSIVQFDTSLIDIFNSIFSKSDKNEVSVINNLNLNAFVYNMKFKLKGYGKMAPHVYREHLNKDFFSTEASRDLLFYDEDLKYLKLESDDNIKLMNKNFNTLAKALAKRNIKLIFMPAVDKYNLYSPYIISNTYQKSIFFEYLDSLPKDYIFINTKKILSEQLEKGEKDIFYADDTHWSHKASEVIIKDESFKIIFN</sequence>
<evidence type="ECO:0000256" key="6">
    <source>
        <dbReference type="ARBA" id="ARBA00022841"/>
    </source>
</evidence>
<dbReference type="GO" id="GO:0042121">
    <property type="term" value="P:alginic acid biosynthetic process"/>
    <property type="evidence" value="ECO:0007669"/>
    <property type="project" value="UniProtKB-KW"/>
</dbReference>
<dbReference type="GO" id="GO:0042597">
    <property type="term" value="C:periplasmic space"/>
    <property type="evidence" value="ECO:0007669"/>
    <property type="project" value="UniProtKB-SubCell"/>
</dbReference>
<evidence type="ECO:0000256" key="5">
    <source>
        <dbReference type="ARBA" id="ARBA00022764"/>
    </source>
</evidence>
<dbReference type="AlphaFoldDB" id="A0AA96CSQ3"/>
<dbReference type="Pfam" id="PF16822">
    <property type="entry name" value="ALGX"/>
    <property type="match status" value="1"/>
</dbReference>
<reference evidence="10" key="2">
    <citation type="submission" date="2023-09" db="EMBL/GenBank/DDBJ databases">
        <title>Characterization of Arcobacter Isolates from Retail Chicken Sold in Supermarkets in Tbilisi, Georgia.</title>
        <authorList>
            <person name="Matthias R."/>
            <person name="Zautner A.E."/>
        </authorList>
    </citation>
    <scope>NUCLEOTIDE SEQUENCE</scope>
    <source>
        <strain evidence="10">LEO 108</strain>
        <strain evidence="9">LEO 109</strain>
    </source>
</reference>
<reference evidence="11" key="1">
    <citation type="submission" date="2023-09" db="EMBL/GenBank/DDBJ databases">
        <title>Arcobacter tbilisiensis sp. nov. isolated from chicken meat in Tbilisi, Georgia.</title>
        <authorList>
            <person name="Matthias R."/>
            <person name="Zautner A.E."/>
        </authorList>
    </citation>
    <scope>NUCLEOTIDE SEQUENCE</scope>
    <source>
        <strain evidence="14">LEO 70</strain>
        <strain evidence="13">LEO 74</strain>
        <strain evidence="12">LEO 79</strain>
        <strain evidence="11">LEO 99</strain>
    </source>
</reference>
<evidence type="ECO:0000256" key="7">
    <source>
        <dbReference type="SAM" id="Phobius"/>
    </source>
</evidence>
<keyword evidence="7" id="KW-1133">Transmembrane helix</keyword>
<dbReference type="GO" id="GO:0016740">
    <property type="term" value="F:transferase activity"/>
    <property type="evidence" value="ECO:0007669"/>
    <property type="project" value="UniProtKB-KW"/>
</dbReference>
<evidence type="ECO:0000256" key="1">
    <source>
        <dbReference type="ARBA" id="ARBA00004418"/>
    </source>
</evidence>
<evidence type="ECO:0000313" key="12">
    <source>
        <dbReference type="EMBL" id="WNL21969.1"/>
    </source>
</evidence>
<dbReference type="EMBL" id="CP134852">
    <property type="protein sequence ID" value="WNL25117.1"/>
    <property type="molecule type" value="Genomic_DNA"/>
</dbReference>
<evidence type="ECO:0000256" key="3">
    <source>
        <dbReference type="ARBA" id="ARBA00022679"/>
    </source>
</evidence>
<dbReference type="EMBL" id="CP134851">
    <property type="protein sequence ID" value="WNL23987.1"/>
    <property type="molecule type" value="Genomic_DNA"/>
</dbReference>
<gene>
    <name evidence="10" type="ORF">RJG51_09680</name>
    <name evidence="9" type="ORF">RJG52_02660</name>
    <name evidence="11" type="ORF">RJG53_03600</name>
    <name evidence="13" type="ORF">RJG55_02670</name>
    <name evidence="12" type="ORF">RJG56_03450</name>
    <name evidence="14" type="ORF">RJG57_08660</name>
</gene>
<feature type="domain" description="AlgX/AlgJ SGNH hydrolase-like" evidence="8">
    <location>
        <begin position="262"/>
        <end position="372"/>
    </location>
</feature>
<keyword evidence="6" id="KW-0016">Alginate biosynthesis</keyword>
<evidence type="ECO:0000313" key="10">
    <source>
        <dbReference type="EMBL" id="WNL14289.1"/>
    </source>
</evidence>
<dbReference type="InterPro" id="IPR031811">
    <property type="entry name" value="ALGX/ALGJ_SGNH-like"/>
</dbReference>
<keyword evidence="4" id="KW-0732">Signal</keyword>
<name>A0AA96CSQ3_9BACT</name>
<proteinExistence type="predicted"/>
<comment type="pathway">
    <text evidence="2">Glycan biosynthesis; alginate biosynthesis.</text>
</comment>
<evidence type="ECO:0000313" key="14">
    <source>
        <dbReference type="EMBL" id="WNL25117.1"/>
    </source>
</evidence>
<keyword evidence="7" id="KW-0472">Membrane</keyword>
<evidence type="ECO:0000256" key="2">
    <source>
        <dbReference type="ARBA" id="ARBA00005182"/>
    </source>
</evidence>
<keyword evidence="5" id="KW-0574">Periplasm</keyword>
<dbReference type="EMBL" id="CP134850">
    <property type="protein sequence ID" value="WNL21969.1"/>
    <property type="molecule type" value="Genomic_DNA"/>
</dbReference>